<comment type="subcellular location">
    <subcellularLocation>
        <location evidence="1">Membrane</location>
        <topology evidence="1">Multi-pass membrane protein</topology>
    </subcellularLocation>
</comment>
<name>A0A5B6ZVH7_DAVIN</name>
<dbReference type="GO" id="GO:0016407">
    <property type="term" value="F:acetyltransferase activity"/>
    <property type="evidence" value="ECO:0007669"/>
    <property type="project" value="TreeGrafter"/>
</dbReference>
<sequence length="539" mass="63483">MVVSEPITPGQVSFLLGFIPIFVAWIYSELLEYKKSSSAKVHSDNNLVELGNETIKDDDRAILLEGGLTKSASTKFYTSSIKANLIRFLTMDDYFLLENRATLKAMSEFGAILVYFYICDRTDLLAESSKNYNRDLFLFLYILLIIVSAMTSLKKHHDKSSFSGKSLLYLNRHQTEEWKGWMQVLFLMYHYFAAMEIYNAIRVFIAAYVWMTGFGNFSYYYIRKDFSVARFAQMMWRLNFFVAFCCIVLNNDYMLYYICPMHTLFTLMVYGALGILHKYNEIRSVMAMKILTCFLVVIVIWEIPGIFDFLWRPLAFLLGYTDPSKPDLPRLHEWHFRSGLDRYIWIIGMIYAYFHPNVEKWMEKLEESETRHRRTIKTCIVAVSLFVGYMWYEFIYKLDKVTYNKFHPYTSWIPITVYICLRNFTQEFRNFSLTLFAWLGKITLETYISQFHIWLRSSIPNGQPKWLLSLIPEYPMLNFMLTTAIYVLVSHRLFELTNSLKAVFIPSRDSRQLLYNCLAGAAISVCLYCISFILVQIAH</sequence>
<evidence type="ECO:0000256" key="7">
    <source>
        <dbReference type="ARBA" id="ARBA00023180"/>
    </source>
</evidence>
<feature type="transmembrane region" description="Helical" evidence="8">
    <location>
        <begin position="334"/>
        <end position="354"/>
    </location>
</feature>
<feature type="transmembrane region" description="Helical" evidence="8">
    <location>
        <begin position="255"/>
        <end position="276"/>
    </location>
</feature>
<dbReference type="GO" id="GO:0009834">
    <property type="term" value="P:plant-type secondary cell wall biogenesis"/>
    <property type="evidence" value="ECO:0007669"/>
    <property type="project" value="TreeGrafter"/>
</dbReference>
<feature type="transmembrane region" description="Helical" evidence="8">
    <location>
        <begin position="200"/>
        <end position="222"/>
    </location>
</feature>
<keyword evidence="7" id="KW-0325">Glycoprotein</keyword>
<comment type="similarity">
    <text evidence="2">Belongs to the PC-esterase family. CASD1 subfamily.</text>
</comment>
<protein>
    <submittedName>
        <fullName evidence="10">Putative acetyltransferase-related family protein</fullName>
    </submittedName>
</protein>
<keyword evidence="5 8" id="KW-1133">Transmembrane helix</keyword>
<dbReference type="AlphaFoldDB" id="A0A5B6ZVH7"/>
<dbReference type="PANTHER" id="PTHR13533">
    <property type="entry name" value="N-ACETYLNEURAMINATE 9-O-ACETYLTRANSFERASE"/>
    <property type="match status" value="1"/>
</dbReference>
<dbReference type="GO" id="GO:0045492">
    <property type="term" value="P:xylan biosynthetic process"/>
    <property type="evidence" value="ECO:0007669"/>
    <property type="project" value="UniProtKB-ARBA"/>
</dbReference>
<dbReference type="InterPro" id="IPR012419">
    <property type="entry name" value="Cas1_AcylTrans_dom"/>
</dbReference>
<dbReference type="GO" id="GO:0016020">
    <property type="term" value="C:membrane"/>
    <property type="evidence" value="ECO:0007669"/>
    <property type="project" value="UniProtKB-SubCell"/>
</dbReference>
<feature type="transmembrane region" description="Helical" evidence="8">
    <location>
        <begin position="12"/>
        <end position="30"/>
    </location>
</feature>
<evidence type="ECO:0000256" key="6">
    <source>
        <dbReference type="ARBA" id="ARBA00023136"/>
    </source>
</evidence>
<feature type="transmembrane region" description="Helical" evidence="8">
    <location>
        <begin position="138"/>
        <end position="157"/>
    </location>
</feature>
<feature type="transmembrane region" description="Helical" evidence="8">
    <location>
        <begin position="436"/>
        <end position="455"/>
    </location>
</feature>
<keyword evidence="6 8" id="KW-0472">Membrane</keyword>
<evidence type="ECO:0000256" key="4">
    <source>
        <dbReference type="ARBA" id="ARBA00022692"/>
    </source>
</evidence>
<feature type="transmembrane region" description="Helical" evidence="8">
    <location>
        <begin position="406"/>
        <end position="424"/>
    </location>
</feature>
<evidence type="ECO:0000256" key="2">
    <source>
        <dbReference type="ARBA" id="ARBA00010666"/>
    </source>
</evidence>
<reference evidence="10" key="1">
    <citation type="submission" date="2019-08" db="EMBL/GenBank/DDBJ databases">
        <title>Reference gene set and small RNA set construction with multiple tissues from Davidia involucrata Baill.</title>
        <authorList>
            <person name="Yang H."/>
            <person name="Zhou C."/>
            <person name="Li G."/>
            <person name="Wang J."/>
            <person name="Gao P."/>
            <person name="Wang M."/>
            <person name="Wang R."/>
            <person name="Zhao Y."/>
        </authorList>
    </citation>
    <scope>NUCLEOTIDE SEQUENCE</scope>
    <source>
        <tissue evidence="10">Mixed with DoveR01_LX</tissue>
    </source>
</reference>
<dbReference type="GO" id="GO:0010411">
    <property type="term" value="P:xyloglucan metabolic process"/>
    <property type="evidence" value="ECO:0007669"/>
    <property type="project" value="TreeGrafter"/>
</dbReference>
<dbReference type="PANTHER" id="PTHR13533:SF1">
    <property type="entry name" value="N-ACETYLNEURAMINATE 9-O-ACETYLTRANSFERASE"/>
    <property type="match status" value="1"/>
</dbReference>
<proteinExistence type="inferred from homology"/>
<evidence type="ECO:0000256" key="3">
    <source>
        <dbReference type="ARBA" id="ARBA00022679"/>
    </source>
</evidence>
<evidence type="ECO:0000256" key="1">
    <source>
        <dbReference type="ARBA" id="ARBA00004141"/>
    </source>
</evidence>
<feature type="transmembrane region" description="Helical" evidence="8">
    <location>
        <begin position="288"/>
        <end position="314"/>
    </location>
</feature>
<evidence type="ECO:0000256" key="5">
    <source>
        <dbReference type="ARBA" id="ARBA00022989"/>
    </source>
</evidence>
<accession>A0A5B6ZVH7</accession>
<feature type="transmembrane region" description="Helical" evidence="8">
    <location>
        <begin position="514"/>
        <end position="538"/>
    </location>
</feature>
<feature type="domain" description="Cas1p 10 TM acyl transferase" evidence="9">
    <location>
        <begin position="100"/>
        <end position="511"/>
    </location>
</feature>
<dbReference type="GO" id="GO:0005794">
    <property type="term" value="C:Golgi apparatus"/>
    <property type="evidence" value="ECO:0007669"/>
    <property type="project" value="UniProtKB-ARBA"/>
</dbReference>
<evidence type="ECO:0000259" key="9">
    <source>
        <dbReference type="Pfam" id="PF07779"/>
    </source>
</evidence>
<organism evidence="10">
    <name type="scientific">Davidia involucrata</name>
    <name type="common">Dove tree</name>
    <dbReference type="NCBI Taxonomy" id="16924"/>
    <lineage>
        <taxon>Eukaryota</taxon>
        <taxon>Viridiplantae</taxon>
        <taxon>Streptophyta</taxon>
        <taxon>Embryophyta</taxon>
        <taxon>Tracheophyta</taxon>
        <taxon>Spermatophyta</taxon>
        <taxon>Magnoliopsida</taxon>
        <taxon>eudicotyledons</taxon>
        <taxon>Gunneridae</taxon>
        <taxon>Pentapetalae</taxon>
        <taxon>asterids</taxon>
        <taxon>Cornales</taxon>
        <taxon>Nyssaceae</taxon>
        <taxon>Davidia</taxon>
    </lineage>
</organism>
<dbReference type="Pfam" id="PF07779">
    <property type="entry name" value="Cas1_AcylT"/>
    <property type="match status" value="1"/>
</dbReference>
<keyword evidence="4 8" id="KW-0812">Transmembrane</keyword>
<evidence type="ECO:0000256" key="8">
    <source>
        <dbReference type="SAM" id="Phobius"/>
    </source>
</evidence>
<gene>
    <name evidence="10" type="ORF">Din_017436</name>
</gene>
<dbReference type="EMBL" id="GHES01017436">
    <property type="protein sequence ID" value="MPA47995.1"/>
    <property type="molecule type" value="Transcribed_RNA"/>
</dbReference>
<keyword evidence="3 10" id="KW-0808">Transferase</keyword>
<feature type="transmembrane region" description="Helical" evidence="8">
    <location>
        <begin position="234"/>
        <end position="249"/>
    </location>
</feature>
<evidence type="ECO:0000313" key="10">
    <source>
        <dbReference type="EMBL" id="MPA47995.1"/>
    </source>
</evidence>
<feature type="transmembrane region" description="Helical" evidence="8">
    <location>
        <begin position="475"/>
        <end position="494"/>
    </location>
</feature>
<feature type="transmembrane region" description="Helical" evidence="8">
    <location>
        <begin position="375"/>
        <end position="394"/>
    </location>
</feature>